<keyword evidence="3 5" id="KW-0175">Coiled coil</keyword>
<gene>
    <name evidence="7" type="ORF">A2209_00335</name>
</gene>
<comment type="function">
    <text evidence="1">Involved in DNA recombination.</text>
</comment>
<dbReference type="EMBL" id="MGBG01000015">
    <property type="protein sequence ID" value="OGK64764.1"/>
    <property type="molecule type" value="Genomic_DNA"/>
</dbReference>
<evidence type="ECO:0000256" key="1">
    <source>
        <dbReference type="ARBA" id="ARBA00003416"/>
    </source>
</evidence>
<dbReference type="Pfam" id="PF02646">
    <property type="entry name" value="RmuC"/>
    <property type="match status" value="1"/>
</dbReference>
<organism evidence="7 8">
    <name type="scientific">Candidatus Roizmanbacteria bacterium RIFOXYA1_FULL_41_12</name>
    <dbReference type="NCBI Taxonomy" id="1802082"/>
    <lineage>
        <taxon>Bacteria</taxon>
        <taxon>Candidatus Roizmaniibacteriota</taxon>
    </lineage>
</organism>
<evidence type="ECO:0000256" key="2">
    <source>
        <dbReference type="ARBA" id="ARBA00009840"/>
    </source>
</evidence>
<accession>A0A1F7KA82</accession>
<name>A0A1F7KA82_9BACT</name>
<dbReference type="PANTHER" id="PTHR30563">
    <property type="entry name" value="DNA RECOMBINATION PROTEIN RMUC"/>
    <property type="match status" value="1"/>
</dbReference>
<keyword evidence="6" id="KW-1133">Transmembrane helix</keyword>
<reference evidence="7 8" key="1">
    <citation type="journal article" date="2016" name="Nat. Commun.">
        <title>Thousands of microbial genomes shed light on interconnected biogeochemical processes in an aquifer system.</title>
        <authorList>
            <person name="Anantharaman K."/>
            <person name="Brown C.T."/>
            <person name="Hug L.A."/>
            <person name="Sharon I."/>
            <person name="Castelle C.J."/>
            <person name="Probst A.J."/>
            <person name="Thomas B.C."/>
            <person name="Singh A."/>
            <person name="Wilkins M.J."/>
            <person name="Karaoz U."/>
            <person name="Brodie E.L."/>
            <person name="Williams K.H."/>
            <person name="Hubbard S.S."/>
            <person name="Banfield J.F."/>
        </authorList>
    </citation>
    <scope>NUCLEOTIDE SEQUENCE [LARGE SCALE GENOMIC DNA]</scope>
</reference>
<evidence type="ECO:0000313" key="7">
    <source>
        <dbReference type="EMBL" id="OGK64764.1"/>
    </source>
</evidence>
<dbReference type="PANTHER" id="PTHR30563:SF0">
    <property type="entry name" value="DNA RECOMBINATION PROTEIN RMUC"/>
    <property type="match status" value="1"/>
</dbReference>
<feature type="transmembrane region" description="Helical" evidence="6">
    <location>
        <begin position="6"/>
        <end position="24"/>
    </location>
</feature>
<evidence type="ECO:0000256" key="4">
    <source>
        <dbReference type="ARBA" id="ARBA00023172"/>
    </source>
</evidence>
<feature type="coiled-coil region" evidence="5">
    <location>
        <begin position="48"/>
        <end position="105"/>
    </location>
</feature>
<dbReference type="AlphaFoldDB" id="A0A1F7KA82"/>
<keyword evidence="4" id="KW-0233">DNA recombination</keyword>
<proteinExistence type="inferred from homology"/>
<evidence type="ECO:0000256" key="6">
    <source>
        <dbReference type="SAM" id="Phobius"/>
    </source>
</evidence>
<dbReference type="Proteomes" id="UP000178450">
    <property type="component" value="Unassembled WGS sequence"/>
</dbReference>
<evidence type="ECO:0008006" key="9">
    <source>
        <dbReference type="Google" id="ProtNLM"/>
    </source>
</evidence>
<evidence type="ECO:0000313" key="8">
    <source>
        <dbReference type="Proteomes" id="UP000178450"/>
    </source>
</evidence>
<dbReference type="InterPro" id="IPR003798">
    <property type="entry name" value="DNA_recombination_RmuC"/>
</dbReference>
<evidence type="ECO:0000256" key="3">
    <source>
        <dbReference type="ARBA" id="ARBA00023054"/>
    </source>
</evidence>
<evidence type="ECO:0000256" key="5">
    <source>
        <dbReference type="SAM" id="Coils"/>
    </source>
</evidence>
<keyword evidence="6" id="KW-0472">Membrane</keyword>
<keyword evidence="6" id="KW-0812">Transmembrane</keyword>
<sequence>MDLGSVILTSILVVLGVAVVFYFLKQKESQNVESSVTDAINRAFPKALSQATDHLVKLADQKLKAEKQDIKTDLSNKKDIFEDLVKRLHQELESANKDLQKAEKDRIGSYSALKQELESNKELINQLVVTTDALKKVLSNNQLRGQFGEQVADDLLKMSGFVKGIDYVFNKEQKGSETRPDFTIYLPNGVKINVDSKFPYANLQKMIEAKSTGEKKEYLHKFQQDIKDKVKQVTTRDYINPDDNTVDFVILFIPNEMIFSYIYDKMNETWSEAMRQKVVFAGPFSFTAILRLVRQAYDNFKYQKNIRQIITNIKNFEKEFGKYNDEFKKIGERITALANQYDRVNTTRTTQLLRTIDRVKLEEGKEQKLLE</sequence>
<comment type="similarity">
    <text evidence="2">Belongs to the RmuC family.</text>
</comment>
<comment type="caution">
    <text evidence="7">The sequence shown here is derived from an EMBL/GenBank/DDBJ whole genome shotgun (WGS) entry which is preliminary data.</text>
</comment>
<protein>
    <recommendedName>
        <fullName evidence="9">Recombinase RmuC</fullName>
    </recommendedName>
</protein>
<dbReference type="GO" id="GO:0006310">
    <property type="term" value="P:DNA recombination"/>
    <property type="evidence" value="ECO:0007669"/>
    <property type="project" value="UniProtKB-KW"/>
</dbReference>